<proteinExistence type="predicted"/>
<keyword evidence="2" id="KW-1185">Reference proteome</keyword>
<feature type="compositionally biased region" description="Polar residues" evidence="1">
    <location>
        <begin position="35"/>
        <end position="44"/>
    </location>
</feature>
<protein>
    <submittedName>
        <fullName evidence="3">Uncharacterized protein</fullName>
    </submittedName>
</protein>
<sequence>MAADESSDVHIKVKKKRMQQSGSINEESTEDNVESAPSTSKGTLSTKMRALLLFALNSASVQQQPSSSGLPTPGGSGASRRRGTLEEADYLIGPHKSVHRRRADPRVSMASVLHDIFTDLKG</sequence>
<evidence type="ECO:0000313" key="3">
    <source>
        <dbReference type="WBParaSite" id="jg24820"/>
    </source>
</evidence>
<evidence type="ECO:0000313" key="2">
    <source>
        <dbReference type="Proteomes" id="UP000887574"/>
    </source>
</evidence>
<dbReference type="AlphaFoldDB" id="A0A915E097"/>
<accession>A0A915E097</accession>
<reference evidence="3" key="1">
    <citation type="submission" date="2022-11" db="UniProtKB">
        <authorList>
            <consortium name="WormBaseParasite"/>
        </authorList>
    </citation>
    <scope>IDENTIFICATION</scope>
</reference>
<evidence type="ECO:0000256" key="1">
    <source>
        <dbReference type="SAM" id="MobiDB-lite"/>
    </source>
</evidence>
<organism evidence="2 3">
    <name type="scientific">Ditylenchus dipsaci</name>
    <dbReference type="NCBI Taxonomy" id="166011"/>
    <lineage>
        <taxon>Eukaryota</taxon>
        <taxon>Metazoa</taxon>
        <taxon>Ecdysozoa</taxon>
        <taxon>Nematoda</taxon>
        <taxon>Chromadorea</taxon>
        <taxon>Rhabditida</taxon>
        <taxon>Tylenchina</taxon>
        <taxon>Tylenchomorpha</taxon>
        <taxon>Sphaerularioidea</taxon>
        <taxon>Anguinidae</taxon>
        <taxon>Anguininae</taxon>
        <taxon>Ditylenchus</taxon>
    </lineage>
</organism>
<feature type="region of interest" description="Disordered" evidence="1">
    <location>
        <begin position="60"/>
        <end position="88"/>
    </location>
</feature>
<feature type="region of interest" description="Disordered" evidence="1">
    <location>
        <begin position="1"/>
        <end position="44"/>
    </location>
</feature>
<dbReference type="Proteomes" id="UP000887574">
    <property type="component" value="Unplaced"/>
</dbReference>
<dbReference type="WBParaSite" id="jg24820">
    <property type="protein sequence ID" value="jg24820"/>
    <property type="gene ID" value="jg24820"/>
</dbReference>
<name>A0A915E097_9BILA</name>
<feature type="compositionally biased region" description="Low complexity" evidence="1">
    <location>
        <begin position="62"/>
        <end position="71"/>
    </location>
</feature>